<sequence>MSDSSELTPLLEGQSSPPFCGNDNNHGSTTLVVTATTAVTTRDCTGSIRLALFCKYVNAIQVALCNNNNGPSADKLVGFSEKVANVLYKLACAHIAGNKTSNKKLSMILEVIRCGQHLIDDAIEFANTPDNSDEKLSRSGCDKERSKQIIRHGIQCYCGLVMLFGAFLFWSTVFPEIELAQNFSLSKIDVAPGLYENLLGHAINAQDLDDDDDDDDEEERNETQFEPLLKDAGVAMFDEVTKKCEIIEKISDYLAKKEYLKTICPDAQCADDDDGVENNAFRVCPKNLLEWANCVQQEGDFSHDVIMSSVQMYHCRNRDPSKPDSFAVVSDSLFSRCRFTLSFSSRKKSYMSLQ</sequence>
<evidence type="ECO:0000313" key="2">
    <source>
        <dbReference type="EMBL" id="KAJ1915784.1"/>
    </source>
</evidence>
<reference evidence="2" key="1">
    <citation type="submission" date="2022-07" db="EMBL/GenBank/DDBJ databases">
        <title>Phylogenomic reconstructions and comparative analyses of Kickxellomycotina fungi.</title>
        <authorList>
            <person name="Reynolds N.K."/>
            <person name="Stajich J.E."/>
            <person name="Barry K."/>
            <person name="Grigoriev I.V."/>
            <person name="Crous P."/>
            <person name="Smith M.E."/>
        </authorList>
    </citation>
    <scope>NUCLEOTIDE SEQUENCE</scope>
    <source>
        <strain evidence="2">NBRC 100468</strain>
    </source>
</reference>
<evidence type="ECO:0000256" key="1">
    <source>
        <dbReference type="SAM" id="MobiDB-lite"/>
    </source>
</evidence>
<evidence type="ECO:0000313" key="3">
    <source>
        <dbReference type="Proteomes" id="UP001150538"/>
    </source>
</evidence>
<gene>
    <name evidence="2" type="ORF">H4219_004133</name>
</gene>
<organism evidence="2 3">
    <name type="scientific">Mycoemilia scoparia</name>
    <dbReference type="NCBI Taxonomy" id="417184"/>
    <lineage>
        <taxon>Eukaryota</taxon>
        <taxon>Fungi</taxon>
        <taxon>Fungi incertae sedis</taxon>
        <taxon>Zoopagomycota</taxon>
        <taxon>Kickxellomycotina</taxon>
        <taxon>Kickxellomycetes</taxon>
        <taxon>Kickxellales</taxon>
        <taxon>Kickxellaceae</taxon>
        <taxon>Mycoemilia</taxon>
    </lineage>
</organism>
<dbReference type="Proteomes" id="UP001150538">
    <property type="component" value="Unassembled WGS sequence"/>
</dbReference>
<comment type="caution">
    <text evidence="2">The sequence shown here is derived from an EMBL/GenBank/DDBJ whole genome shotgun (WGS) entry which is preliminary data.</text>
</comment>
<dbReference type="EMBL" id="JANBPU010000130">
    <property type="protein sequence ID" value="KAJ1915784.1"/>
    <property type="molecule type" value="Genomic_DNA"/>
</dbReference>
<dbReference type="AlphaFoldDB" id="A0A9W7ZZ79"/>
<keyword evidence="3" id="KW-1185">Reference proteome</keyword>
<feature type="region of interest" description="Disordered" evidence="1">
    <location>
        <begin position="1"/>
        <end position="22"/>
    </location>
</feature>
<accession>A0A9W7ZZ79</accession>
<proteinExistence type="predicted"/>
<name>A0A9W7ZZ79_9FUNG</name>
<protein>
    <submittedName>
        <fullName evidence="2">Uncharacterized protein</fullName>
    </submittedName>
</protein>